<dbReference type="EMBL" id="JH717840">
    <property type="protein sequence ID" value="EWY97868.1"/>
    <property type="molecule type" value="Genomic_DNA"/>
</dbReference>
<organism evidence="3 4">
    <name type="scientific">Fusarium oxysporum NRRL 32931</name>
    <dbReference type="NCBI Taxonomy" id="660029"/>
    <lineage>
        <taxon>Eukaryota</taxon>
        <taxon>Fungi</taxon>
        <taxon>Dikarya</taxon>
        <taxon>Ascomycota</taxon>
        <taxon>Pezizomycotina</taxon>
        <taxon>Sordariomycetes</taxon>
        <taxon>Hypocreomycetidae</taxon>
        <taxon>Hypocreales</taxon>
        <taxon>Nectriaceae</taxon>
        <taxon>Fusarium</taxon>
        <taxon>Fusarium oxysporum species complex</taxon>
    </lineage>
</organism>
<dbReference type="AlphaFoldDB" id="W9ISD1"/>
<feature type="chain" id="PRO_5004922182" description="Repetitive proline-rich cell wall protein" evidence="2">
    <location>
        <begin position="17"/>
        <end position="478"/>
    </location>
</feature>
<reference evidence="3 4" key="1">
    <citation type="submission" date="2011-06" db="EMBL/GenBank/DDBJ databases">
        <title>The Genome Sequence of Fusarium oxysporum FOSC 3-a.</title>
        <authorList>
            <consortium name="The Broad Institute Genome Sequencing Platform"/>
            <person name="Ma L.-J."/>
            <person name="Gale L.R."/>
            <person name="Schwartz D.C."/>
            <person name="Zhou S."/>
            <person name="Corby-Kistler H."/>
            <person name="Young S.K."/>
            <person name="Zeng Q."/>
            <person name="Gargeya S."/>
            <person name="Fitzgerald M."/>
            <person name="Haas B."/>
            <person name="Abouelleil A."/>
            <person name="Alvarado L."/>
            <person name="Arachchi H.M."/>
            <person name="Berlin A."/>
            <person name="Brown A."/>
            <person name="Chapman S.B."/>
            <person name="Chen Z."/>
            <person name="Dunbar C."/>
            <person name="Freedman E."/>
            <person name="Gearin G."/>
            <person name="Gellesch M."/>
            <person name="Goldberg J."/>
            <person name="Griggs A."/>
            <person name="Gujja S."/>
            <person name="Heiman D."/>
            <person name="Howarth C."/>
            <person name="Larson L."/>
            <person name="Lui A."/>
            <person name="MacDonald P.J.P."/>
            <person name="Mehta T."/>
            <person name="Montmayeur A."/>
            <person name="Murphy C."/>
            <person name="Neiman D."/>
            <person name="Pearson M."/>
            <person name="Priest M."/>
            <person name="Roberts A."/>
            <person name="Saif S."/>
            <person name="Shea T."/>
            <person name="Shenoy N."/>
            <person name="Sisk P."/>
            <person name="Stolte C."/>
            <person name="Sykes S."/>
            <person name="Wortman J."/>
            <person name="Nusbaum C."/>
            <person name="Birren B."/>
        </authorList>
    </citation>
    <scope>NUCLEOTIDE SEQUENCE [LARGE SCALE GENOMIC DNA]</scope>
    <source>
        <strain evidence="4">FOSC 3-a</strain>
    </source>
</reference>
<evidence type="ECO:0000256" key="1">
    <source>
        <dbReference type="SAM" id="MobiDB-lite"/>
    </source>
</evidence>
<evidence type="ECO:0008006" key="5">
    <source>
        <dbReference type="Google" id="ProtNLM"/>
    </source>
</evidence>
<evidence type="ECO:0000256" key="2">
    <source>
        <dbReference type="SAM" id="SignalP"/>
    </source>
</evidence>
<sequence>MKFAAALLVLATSALANNIRRGGDEYESPDYESGKDYETGENDYGQDEGYGEKGGYKHEVKEVAVTYTTTTVCPVTYTHYKEGTTYCETKLITSTLVVAETKTVDVTVKEPDVTKHYTDVDYVTRTTVCPVTQTKTVAGEVITEVYTTTSVIYDVVKSTDYEHVKQPDVTKHETDVVYKTRTTVCPVTVTKTIAGEVVTQTYTTTSVIEEVVKSTDYEHVKQPDVTKHETDVVYRTRTTVCPVTVTKTIAGEVVTQTYTTTSVIEEVVKSTDYEHVKQPDVTKFETDVVYHTKTNVYPVTVTNTIAGEVITKVYTSTEYVVEKVHTTVYDQVKKPDVTKHETDVVYHTKYEVYPVTVTKTVEGEVITNVITSTSVIVEKVATTVPVVETIVKTIGKGEVVTQYSKVYHTVGGGTVYETVAPQPTTVQAPETEVVTQPEVTVPATPTIAPKPVATGAATAKKAPVFAFMAGILGAVALI</sequence>
<evidence type="ECO:0000313" key="3">
    <source>
        <dbReference type="EMBL" id="EWY97868.1"/>
    </source>
</evidence>
<feature type="region of interest" description="Disordered" evidence="1">
    <location>
        <begin position="21"/>
        <end position="52"/>
    </location>
</feature>
<feature type="signal peptide" evidence="2">
    <location>
        <begin position="1"/>
        <end position="16"/>
    </location>
</feature>
<protein>
    <recommendedName>
        <fullName evidence="5">Repetitive proline-rich cell wall protein</fullName>
    </recommendedName>
</protein>
<evidence type="ECO:0000313" key="4">
    <source>
        <dbReference type="Proteomes" id="UP000030753"/>
    </source>
</evidence>
<keyword evidence="2" id="KW-0732">Signal</keyword>
<gene>
    <name evidence="3" type="ORF">FOYG_02613</name>
</gene>
<proteinExistence type="predicted"/>
<dbReference type="Proteomes" id="UP000030753">
    <property type="component" value="Unassembled WGS sequence"/>
</dbReference>
<name>W9ISD1_FUSOX</name>
<accession>W9ISD1</accession>